<dbReference type="Gene3D" id="3.30.70.920">
    <property type="match status" value="1"/>
</dbReference>
<reference evidence="2" key="1">
    <citation type="submission" date="2019-02" db="EMBL/GenBank/DDBJ databases">
        <title>Halonotius sp. a new haloarchaeum isolated from saline soil.</title>
        <authorList>
            <person name="Duran-Viseras A."/>
            <person name="Sanchez-Porro C."/>
            <person name="Ventosa A."/>
        </authorList>
    </citation>
    <scope>NUCLEOTIDE SEQUENCE</scope>
    <source>
        <strain evidence="2">F15B</strain>
    </source>
</reference>
<protein>
    <submittedName>
        <fullName evidence="2">Lrp/AsnC family transcriptional regulator</fullName>
    </submittedName>
</protein>
<dbReference type="InterPro" id="IPR011008">
    <property type="entry name" value="Dimeric_a/b-barrel"/>
</dbReference>
<evidence type="ECO:0000313" key="2">
    <source>
        <dbReference type="EMBL" id="TQQ81088.1"/>
    </source>
</evidence>
<gene>
    <name evidence="2" type="ORF">EGH24_08075</name>
</gene>
<evidence type="ECO:0000313" key="3">
    <source>
        <dbReference type="Proteomes" id="UP000705823"/>
    </source>
</evidence>
<dbReference type="EMBL" id="RKLU01000003">
    <property type="protein sequence ID" value="TQQ81088.1"/>
    <property type="molecule type" value="Genomic_DNA"/>
</dbReference>
<dbReference type="InterPro" id="IPR019887">
    <property type="entry name" value="Tscrpt_reg_AsnC/Lrp_C"/>
</dbReference>
<dbReference type="Proteomes" id="UP000705823">
    <property type="component" value="Unassembled WGS sequence"/>
</dbReference>
<name>A0A8J8PC30_9EURY</name>
<dbReference type="SUPFAM" id="SSF54909">
    <property type="entry name" value="Dimeric alpha+beta barrel"/>
    <property type="match status" value="1"/>
</dbReference>
<dbReference type="OrthoDB" id="8865at2157"/>
<dbReference type="Pfam" id="PF01037">
    <property type="entry name" value="AsnC_trans_reg"/>
    <property type="match status" value="1"/>
</dbReference>
<comment type="caution">
    <text evidence="2">The sequence shown here is derived from an EMBL/GenBank/DDBJ whole genome shotgun (WGS) entry which is preliminary data.</text>
</comment>
<keyword evidence="3" id="KW-1185">Reference proteome</keyword>
<dbReference type="AlphaFoldDB" id="A0A8J8PC30"/>
<organism evidence="2 3">
    <name type="scientific">Halonotius terrestris</name>
    <dbReference type="NCBI Taxonomy" id="2487750"/>
    <lineage>
        <taxon>Archaea</taxon>
        <taxon>Methanobacteriati</taxon>
        <taxon>Methanobacteriota</taxon>
        <taxon>Stenosarchaea group</taxon>
        <taxon>Halobacteria</taxon>
        <taxon>Halobacteriales</taxon>
        <taxon>Haloferacaceae</taxon>
        <taxon>Halonotius</taxon>
    </lineage>
</organism>
<dbReference type="RefSeq" id="WP_142979650.1">
    <property type="nucleotide sequence ID" value="NZ_RKLU01000003.1"/>
</dbReference>
<proteinExistence type="predicted"/>
<evidence type="ECO:0000259" key="1">
    <source>
        <dbReference type="Pfam" id="PF01037"/>
    </source>
</evidence>
<sequence>MAVTAYILVKANTSEADRVKREMEALDDVTQANIVAGDVDFITKVSVESPSDVKDIVAGGIQTIAGVETTQTYVAMD</sequence>
<accession>A0A8J8PC30</accession>
<feature type="domain" description="Transcription regulator AsnC/Lrp ligand binding" evidence="1">
    <location>
        <begin position="7"/>
        <end position="76"/>
    </location>
</feature>